<evidence type="ECO:0000256" key="12">
    <source>
        <dbReference type="RuleBase" id="RU003357"/>
    </source>
</evidence>
<feature type="domain" description="TonB-dependent receptor plug" evidence="15">
    <location>
        <begin position="43"/>
        <end position="157"/>
    </location>
</feature>
<keyword evidence="5 11" id="KW-0812">Transmembrane</keyword>
<name>A0ABU3Q704_9SPHN</name>
<keyword evidence="9 11" id="KW-0472">Membrane</keyword>
<evidence type="ECO:0000313" key="16">
    <source>
        <dbReference type="EMBL" id="MDT9599182.1"/>
    </source>
</evidence>
<dbReference type="InterPro" id="IPR039426">
    <property type="entry name" value="TonB-dep_rcpt-like"/>
</dbReference>
<keyword evidence="3 11" id="KW-1134">Transmembrane beta strand</keyword>
<comment type="similarity">
    <text evidence="11 12">Belongs to the TonB-dependent receptor family.</text>
</comment>
<keyword evidence="16" id="KW-0675">Receptor</keyword>
<comment type="subcellular location">
    <subcellularLocation>
        <location evidence="1 11">Cell outer membrane</location>
        <topology evidence="1 11">Multi-pass membrane protein</topology>
    </subcellularLocation>
</comment>
<evidence type="ECO:0000256" key="9">
    <source>
        <dbReference type="ARBA" id="ARBA00023136"/>
    </source>
</evidence>
<feature type="region of interest" description="Disordered" evidence="13">
    <location>
        <begin position="1"/>
        <end position="27"/>
    </location>
</feature>
<dbReference type="PANTHER" id="PTHR32552:SF81">
    <property type="entry name" value="TONB-DEPENDENT OUTER MEMBRANE RECEPTOR"/>
    <property type="match status" value="1"/>
</dbReference>
<evidence type="ECO:0000256" key="3">
    <source>
        <dbReference type="ARBA" id="ARBA00022452"/>
    </source>
</evidence>
<dbReference type="InterPro" id="IPR000531">
    <property type="entry name" value="Beta-barrel_TonB"/>
</dbReference>
<evidence type="ECO:0000256" key="5">
    <source>
        <dbReference type="ARBA" id="ARBA00022692"/>
    </source>
</evidence>
<keyword evidence="6" id="KW-0408">Iron</keyword>
<evidence type="ECO:0000256" key="4">
    <source>
        <dbReference type="ARBA" id="ARBA00022496"/>
    </source>
</evidence>
<evidence type="ECO:0000256" key="7">
    <source>
        <dbReference type="ARBA" id="ARBA00023065"/>
    </source>
</evidence>
<comment type="caution">
    <text evidence="16">The sequence shown here is derived from an EMBL/GenBank/DDBJ whole genome shotgun (WGS) entry which is preliminary data.</text>
</comment>
<dbReference type="EMBL" id="JAVUPU010000004">
    <property type="protein sequence ID" value="MDT9599182.1"/>
    <property type="molecule type" value="Genomic_DNA"/>
</dbReference>
<reference evidence="16 17" key="1">
    <citation type="submission" date="2023-05" db="EMBL/GenBank/DDBJ databases">
        <authorList>
            <person name="Guo Y."/>
        </authorList>
    </citation>
    <scope>NUCLEOTIDE SEQUENCE [LARGE SCALE GENOMIC DNA]</scope>
    <source>
        <strain evidence="16 17">GR2756</strain>
    </source>
</reference>
<proteinExistence type="inferred from homology"/>
<dbReference type="Gene3D" id="2.40.170.20">
    <property type="entry name" value="TonB-dependent receptor, beta-barrel domain"/>
    <property type="match status" value="1"/>
</dbReference>
<evidence type="ECO:0000256" key="2">
    <source>
        <dbReference type="ARBA" id="ARBA00022448"/>
    </source>
</evidence>
<dbReference type="PROSITE" id="PS52016">
    <property type="entry name" value="TONB_DEPENDENT_REC_3"/>
    <property type="match status" value="1"/>
</dbReference>
<gene>
    <name evidence="16" type="ORF">RQX22_09495</name>
</gene>
<keyword evidence="10 11" id="KW-0998">Cell outer membrane</keyword>
<protein>
    <submittedName>
        <fullName evidence="16">TonB-dependent receptor</fullName>
    </submittedName>
</protein>
<feature type="domain" description="TonB-dependent receptor-like beta-barrel" evidence="14">
    <location>
        <begin position="278"/>
        <end position="720"/>
    </location>
</feature>
<evidence type="ECO:0000256" key="6">
    <source>
        <dbReference type="ARBA" id="ARBA00023004"/>
    </source>
</evidence>
<keyword evidence="17" id="KW-1185">Reference proteome</keyword>
<evidence type="ECO:0000259" key="15">
    <source>
        <dbReference type="Pfam" id="PF07715"/>
    </source>
</evidence>
<feature type="compositionally biased region" description="Low complexity" evidence="13">
    <location>
        <begin position="11"/>
        <end position="23"/>
    </location>
</feature>
<dbReference type="Proteomes" id="UP001259572">
    <property type="component" value="Unassembled WGS sequence"/>
</dbReference>
<keyword evidence="4" id="KW-0410">Iron transport</keyword>
<dbReference type="PANTHER" id="PTHR32552">
    <property type="entry name" value="FERRICHROME IRON RECEPTOR-RELATED"/>
    <property type="match status" value="1"/>
</dbReference>
<evidence type="ECO:0000256" key="10">
    <source>
        <dbReference type="ARBA" id="ARBA00023237"/>
    </source>
</evidence>
<dbReference type="InterPro" id="IPR012910">
    <property type="entry name" value="Plug_dom"/>
</dbReference>
<dbReference type="SUPFAM" id="SSF56935">
    <property type="entry name" value="Porins"/>
    <property type="match status" value="1"/>
</dbReference>
<keyword evidence="2 11" id="KW-0813">Transport</keyword>
<evidence type="ECO:0000256" key="13">
    <source>
        <dbReference type="SAM" id="MobiDB-lite"/>
    </source>
</evidence>
<dbReference type="CDD" id="cd01347">
    <property type="entry name" value="ligand_gated_channel"/>
    <property type="match status" value="1"/>
</dbReference>
<dbReference type="Pfam" id="PF07715">
    <property type="entry name" value="Plug"/>
    <property type="match status" value="1"/>
</dbReference>
<evidence type="ECO:0000256" key="8">
    <source>
        <dbReference type="ARBA" id="ARBA00023077"/>
    </source>
</evidence>
<keyword evidence="8 12" id="KW-0798">TonB box</keyword>
<evidence type="ECO:0000259" key="14">
    <source>
        <dbReference type="Pfam" id="PF00593"/>
    </source>
</evidence>
<evidence type="ECO:0000313" key="17">
    <source>
        <dbReference type="Proteomes" id="UP001259572"/>
    </source>
</evidence>
<dbReference type="InterPro" id="IPR036942">
    <property type="entry name" value="Beta-barrel_TonB_sf"/>
</dbReference>
<keyword evidence="7" id="KW-0406">Ion transport</keyword>
<dbReference type="Pfam" id="PF00593">
    <property type="entry name" value="TonB_dep_Rec_b-barrel"/>
    <property type="match status" value="1"/>
</dbReference>
<sequence>MAIVSPAFGQTSEAVESSDSVSTETEDVSQEIIVTATKRAESVQDVPLSISVVTADEISKRGLVSAEDYLRGIPGVNQTTDPVGSSIIIRGLETSPSFQNYSSGTTVATYFGETPITNSGGLAANTNVDIKLVDIERVEVLRGPQGTAFGNSSLGGAVRQIPVAPKLGRLEGHVGAGYSRTGGYGSDNYMIQGTINVPIINDIVSVRASAYHFSDSGIYRKNATTDPTIQEAAAFYGAEGAVSDDTNVGSSKFTGGRIAVLIRPTDDLSLTLSYLSQKTELNGNALANSGRFEQAIFDVAPSHAIRGQRGGASDMKIDLFNATLEYSLGWGSLLATYSHIDSWALNSSSFSQSQPIWPLSYIQDGKHEEDSGEIRFASDLGGRFNFLVGVYAEKVKDNAIFDYRYLGTRADTALFSQEFAGDFLDNRRLTQKAAFGELSYEIVDGLTATVGGRYYDYSRTVSEMTSGEFFGDSSDTRETKSNGSTFRGNLSWKPGPNTLLYASWSEGFRLGKPEAGLPSGVCDVNNDGIVDGSTITIESTRSLESDKVRNYELGTKFSLFQKRLTASAAVFLMDWDGVPFRTAAPDAPEGCGLTYNANAGKARTKGAEFQASLAITDALRADFGASYIDAKLAQDAPALGAFDGDRLPGSPKVNANLSLQYDFMVAGRDVFIRADSIYVGSFYGDVYQSPATKAGDYVKIDLSGRIMFGRVGLDIYVQNLMNEDSYTFRGTSDAGREFFGFRMRPRTVGARLNYNF</sequence>
<evidence type="ECO:0000256" key="11">
    <source>
        <dbReference type="PROSITE-ProRule" id="PRU01360"/>
    </source>
</evidence>
<organism evidence="16 17">
    <name type="scientific">Sphingosinicella rhizophila</name>
    <dbReference type="NCBI Taxonomy" id="3050082"/>
    <lineage>
        <taxon>Bacteria</taxon>
        <taxon>Pseudomonadati</taxon>
        <taxon>Pseudomonadota</taxon>
        <taxon>Alphaproteobacteria</taxon>
        <taxon>Sphingomonadales</taxon>
        <taxon>Sphingosinicellaceae</taxon>
        <taxon>Sphingosinicella</taxon>
    </lineage>
</organism>
<accession>A0ABU3Q704</accession>
<evidence type="ECO:0000256" key="1">
    <source>
        <dbReference type="ARBA" id="ARBA00004571"/>
    </source>
</evidence>